<evidence type="ECO:0000256" key="2">
    <source>
        <dbReference type="ARBA" id="ARBA00002552"/>
    </source>
</evidence>
<evidence type="ECO:0000256" key="10">
    <source>
        <dbReference type="ARBA" id="ARBA00022898"/>
    </source>
</evidence>
<dbReference type="PANTHER" id="PTHR12944:SF2">
    <property type="entry name" value="O-PHOSPHOSERYL-TRNA(SEC) SELENIUM TRANSFERASE"/>
    <property type="match status" value="1"/>
</dbReference>
<dbReference type="InterPro" id="IPR019872">
    <property type="entry name" value="Sec-tRNA_Se_transferase"/>
</dbReference>
<keyword evidence="12 18" id="KW-0711">Selenium</keyword>
<dbReference type="WBParaSite" id="maker-uti_cns_0005895-snap-gene-0.23-mRNA-1">
    <property type="protein sequence ID" value="maker-uti_cns_0005895-snap-gene-0.23-mRNA-1"/>
    <property type="gene ID" value="maker-uti_cns_0005895-snap-gene-0.23"/>
</dbReference>
<evidence type="ECO:0000256" key="9">
    <source>
        <dbReference type="ARBA" id="ARBA00022884"/>
    </source>
</evidence>
<evidence type="ECO:0000313" key="21">
    <source>
        <dbReference type="Proteomes" id="UP000095280"/>
    </source>
</evidence>
<dbReference type="EC" id="2.9.1.2" evidence="5 18"/>
<dbReference type="InterPro" id="IPR015424">
    <property type="entry name" value="PyrdxlP-dep_Trfase"/>
</dbReference>
<evidence type="ECO:0000256" key="17">
    <source>
        <dbReference type="ARBA" id="ARBA00048808"/>
    </source>
</evidence>
<dbReference type="AlphaFoldDB" id="A0A1I8HG98"/>
<dbReference type="GO" id="GO:0000049">
    <property type="term" value="F:tRNA binding"/>
    <property type="evidence" value="ECO:0007669"/>
    <property type="project" value="UniProtKB-UniRule"/>
</dbReference>
<evidence type="ECO:0000256" key="5">
    <source>
        <dbReference type="ARBA" id="ARBA00012464"/>
    </source>
</evidence>
<comment type="function">
    <text evidence="2 18">Converts O-phosphoseryl-tRNA(Sec) to selenocysteinyl-tRNA(Sec) required for selenoprotein biosynthesis.</text>
</comment>
<accession>A0A1I8HG98</accession>
<proteinExistence type="inferred from homology"/>
<dbReference type="Gene3D" id="3.40.640.10">
    <property type="entry name" value="Type I PLP-dependent aspartate aminotransferase-like (Major domain)"/>
    <property type="match status" value="1"/>
</dbReference>
<feature type="binding site" evidence="19">
    <location>
        <position position="107"/>
    </location>
    <ligand>
        <name>substrate</name>
    </ligand>
</feature>
<comment type="pathway">
    <text evidence="3 18">Aminoacyl-tRNA biosynthesis; selenocysteinyl-tRNA(Sec) biosynthesis; selenocysteinyl-tRNA(Sec) from L-seryl-tRNA(Sec) (archaeal/eukaryal route): step 2/2.</text>
</comment>
<evidence type="ECO:0000256" key="11">
    <source>
        <dbReference type="ARBA" id="ARBA00022917"/>
    </source>
</evidence>
<feature type="binding site" evidence="19">
    <location>
        <position position="99"/>
    </location>
    <ligand>
        <name>substrate</name>
    </ligand>
</feature>
<evidence type="ECO:0000256" key="8">
    <source>
        <dbReference type="ARBA" id="ARBA00022679"/>
    </source>
</evidence>
<keyword evidence="21" id="KW-1185">Reference proteome</keyword>
<feature type="binding site" evidence="19">
    <location>
        <position position="472"/>
    </location>
    <ligand>
        <name>tRNA</name>
        <dbReference type="ChEBI" id="CHEBI:17843"/>
    </ligand>
</feature>
<protein>
    <recommendedName>
        <fullName evidence="6 18">O-phosphoseryl-tRNA(Sec) selenium transferase</fullName>
        <ecNumber evidence="5 18">2.9.1.2</ecNumber>
    </recommendedName>
    <alternativeName>
        <fullName evidence="14 18">Selenocysteine synthase</fullName>
    </alternativeName>
    <alternativeName>
        <fullName evidence="15 18">Selenocysteinyl-tRNA(Sec) synthase</fullName>
    </alternativeName>
    <alternativeName>
        <fullName evidence="16 18">Sep-tRNA:Sec-tRNA synthase</fullName>
    </alternativeName>
</protein>
<evidence type="ECO:0000313" key="22">
    <source>
        <dbReference type="WBParaSite" id="maker-uti_cns_0005895-snap-gene-0.23-mRNA-1"/>
    </source>
</evidence>
<evidence type="ECO:0000256" key="7">
    <source>
        <dbReference type="ARBA" id="ARBA00022555"/>
    </source>
</evidence>
<comment type="cofactor">
    <cofactor evidence="1 18 20">
        <name>pyridoxal 5'-phosphate</name>
        <dbReference type="ChEBI" id="CHEBI:597326"/>
    </cofactor>
</comment>
<dbReference type="GO" id="GO:0001514">
    <property type="term" value="P:selenocysteine incorporation"/>
    <property type="evidence" value="ECO:0007669"/>
    <property type="project" value="TreeGrafter"/>
</dbReference>
<feature type="site" description="May act as a substrate filter by repelling compounds with a negatively charged alpha-carboxylate" evidence="20">
    <location>
        <position position="76"/>
    </location>
</feature>
<evidence type="ECO:0000256" key="19">
    <source>
        <dbReference type="PIRSR" id="PIRSR017689-1"/>
    </source>
</evidence>
<evidence type="ECO:0000256" key="12">
    <source>
        <dbReference type="ARBA" id="ARBA00023266"/>
    </source>
</evidence>
<evidence type="ECO:0000256" key="4">
    <source>
        <dbReference type="ARBA" id="ARBA00007037"/>
    </source>
</evidence>
<keyword evidence="8 18" id="KW-0808">Transferase</keyword>
<dbReference type="SUPFAM" id="SSF53383">
    <property type="entry name" value="PLP-dependent transferases"/>
    <property type="match status" value="1"/>
</dbReference>
<evidence type="ECO:0000256" key="1">
    <source>
        <dbReference type="ARBA" id="ARBA00001933"/>
    </source>
</evidence>
<dbReference type="GO" id="GO:0098621">
    <property type="term" value="F:O-phosphoseryl-tRNA(Sec) selenium transferase activity"/>
    <property type="evidence" value="ECO:0007669"/>
    <property type="project" value="UniProtKB-EC"/>
</dbReference>
<dbReference type="STRING" id="282301.A0A1I8HG98"/>
<feature type="binding site" evidence="19">
    <location>
        <position position="405"/>
    </location>
    <ligand>
        <name>tRNA</name>
        <dbReference type="ChEBI" id="CHEBI:17843"/>
    </ligand>
</feature>
<comment type="similarity">
    <text evidence="4 18">Belongs to the SepSecS family.</text>
</comment>
<keyword evidence="9 18" id="KW-0694">RNA-binding</keyword>
<dbReference type="GO" id="GO:0001717">
    <property type="term" value="P:conversion of seryl-tRNAsec to selenocys-tRNAsec"/>
    <property type="evidence" value="ECO:0007669"/>
    <property type="project" value="UniProtKB-UniRule"/>
</dbReference>
<comment type="catalytic activity">
    <reaction evidence="17 18">
        <text>O-phospho-L-seryl-tRNA(Sec) + selenophosphate + H2O = L-selenocysteinyl-tRNA(Sec) + 2 phosphate</text>
        <dbReference type="Rhea" id="RHEA:25041"/>
        <dbReference type="Rhea" id="RHEA-COMP:9743"/>
        <dbReference type="Rhea" id="RHEA-COMP:9947"/>
        <dbReference type="ChEBI" id="CHEBI:15377"/>
        <dbReference type="ChEBI" id="CHEBI:16144"/>
        <dbReference type="ChEBI" id="CHEBI:43474"/>
        <dbReference type="ChEBI" id="CHEBI:78551"/>
        <dbReference type="ChEBI" id="CHEBI:78573"/>
        <dbReference type="EC" id="2.9.1.2"/>
    </reaction>
</comment>
<reference evidence="22" key="1">
    <citation type="submission" date="2016-11" db="UniProtKB">
        <authorList>
            <consortium name="WormBaseParasite"/>
        </authorList>
    </citation>
    <scope>IDENTIFICATION</scope>
</reference>
<dbReference type="Proteomes" id="UP000095280">
    <property type="component" value="Unplaced"/>
</dbReference>
<dbReference type="InterPro" id="IPR015421">
    <property type="entry name" value="PyrdxlP-dep_Trfase_major"/>
</dbReference>
<organism evidence="21 22">
    <name type="scientific">Macrostomum lignano</name>
    <dbReference type="NCBI Taxonomy" id="282301"/>
    <lineage>
        <taxon>Eukaryota</taxon>
        <taxon>Metazoa</taxon>
        <taxon>Spiralia</taxon>
        <taxon>Lophotrochozoa</taxon>
        <taxon>Platyhelminthes</taxon>
        <taxon>Rhabditophora</taxon>
        <taxon>Macrostomorpha</taxon>
        <taxon>Macrostomida</taxon>
        <taxon>Macrostomidae</taxon>
        <taxon>Macrostomum</taxon>
    </lineage>
</organism>
<evidence type="ECO:0000256" key="3">
    <source>
        <dbReference type="ARBA" id="ARBA00004822"/>
    </source>
</evidence>
<keyword evidence="18" id="KW-0963">Cytoplasm</keyword>
<dbReference type="Pfam" id="PF05889">
    <property type="entry name" value="SepSecS"/>
    <property type="match status" value="1"/>
</dbReference>
<evidence type="ECO:0000256" key="20">
    <source>
        <dbReference type="PIRSR" id="PIRSR017689-50"/>
    </source>
</evidence>
<comment type="subunit">
    <text evidence="13">Homotetramer formed by a catalytic dimer and a non-catalytic dimer serving as a binding platform that orients tRNASec for catalysis. Each tetramer binds the CCA ends of two tRNAs which point to the active sites of the catalytic dimer.</text>
</comment>
<evidence type="ECO:0000256" key="16">
    <source>
        <dbReference type="ARBA" id="ARBA00032693"/>
    </source>
</evidence>
<keyword evidence="10 18" id="KW-0663">Pyridoxal phosphate</keyword>
<dbReference type="GO" id="GO:0005737">
    <property type="term" value="C:cytoplasm"/>
    <property type="evidence" value="ECO:0007669"/>
    <property type="project" value="UniProtKB-SubCell"/>
</dbReference>
<dbReference type="PIRSF" id="PIRSF017689">
    <property type="entry name" value="SepSecS"/>
    <property type="match status" value="1"/>
</dbReference>
<feature type="binding site" evidence="19">
    <location>
        <position position="100"/>
    </location>
    <ligand>
        <name>substrate</name>
    </ligand>
</feature>
<evidence type="ECO:0000256" key="18">
    <source>
        <dbReference type="PIRNR" id="PIRNR017689"/>
    </source>
</evidence>
<dbReference type="NCBIfam" id="TIGR03531">
    <property type="entry name" value="selenium_SpcS"/>
    <property type="match status" value="1"/>
</dbReference>
<name>A0A1I8HG98_9PLAT</name>
<dbReference type="InterPro" id="IPR008829">
    <property type="entry name" value="SepSecS/SepCysS"/>
</dbReference>
<evidence type="ECO:0000256" key="15">
    <source>
        <dbReference type="ARBA" id="ARBA00032048"/>
    </source>
</evidence>
<sequence>MNSDNLLALGRLVDQRYLQPALGWRRGFENRLSHLLSQRRLPEQGWSEPELELLIRELALLDMNNANSGSCIGVGEREGRVVCPLVYRRHFGLAHGIGRSGDVTAGQPKAAGSSVINSLTNSLLGDWLRQFGCPKAAKCAVLIPVATGMALCLCLLSLRSSRPSNAKLVLWPRIDQKSCFKAIITAGFTPVPIEPLLDGDQLVTDVTAVRSLIEQHGPDSIVAVMTTTSCFAPRVPDRLADVAKLCAEFGLPHIVNNAYGVQASRCMNLINDASTKGRLDLFVQSCDKNLLVPVGGAVIAGPDAAVVSRVAATYPGRASASPSTDALLTLLHLGRSGFARLLDQRAAAYTRLRDGLASLAGRHSDCVRLLDTGKNPISLALCLRGSGSSSGGGDPGRLGAALFRRGCSGARVVAGGDKRVSIEGYEFQGYGAHQTAYPFAPYLNAAAGLGMSETEVDSFLVVLDSLLTKEFRQREIDSRVADADEQGDNDYSKDQLTEDLG</sequence>
<feature type="binding site" evidence="19">
    <location>
        <position position="77"/>
    </location>
    <ligand>
        <name>pyridoxal 5'-phosphate</name>
        <dbReference type="ChEBI" id="CHEBI:597326"/>
    </ligand>
</feature>
<comment type="subcellular location">
    <subcellularLocation>
        <location evidence="18">Cytoplasm</location>
    </subcellularLocation>
</comment>
<evidence type="ECO:0000256" key="14">
    <source>
        <dbReference type="ARBA" id="ARBA00030669"/>
    </source>
</evidence>
<dbReference type="PANTHER" id="PTHR12944">
    <property type="entry name" value="SOLUBLE LIVER ANTIGEN/LIVER PANCREAS ANTIGEN"/>
    <property type="match status" value="1"/>
</dbReference>
<keyword evidence="11 18" id="KW-0648">Protein biosynthesis</keyword>
<keyword evidence="7 18" id="KW-0820">tRNA-binding</keyword>
<evidence type="ECO:0000256" key="6">
    <source>
        <dbReference type="ARBA" id="ARBA00021963"/>
    </source>
</evidence>
<dbReference type="UniPathway" id="UPA00906">
    <property type="reaction ID" value="UER00898"/>
</dbReference>
<feature type="binding site" evidence="19">
    <location>
        <position position="317"/>
    </location>
    <ligand>
        <name>substrate</name>
    </ligand>
</feature>
<feature type="modified residue" description="N6-(pyridoxal phosphate)lysine" evidence="20">
    <location>
        <position position="288"/>
    </location>
</feature>
<dbReference type="OrthoDB" id="10263545at2759"/>
<evidence type="ECO:0000256" key="13">
    <source>
        <dbReference type="ARBA" id="ARBA00026053"/>
    </source>
</evidence>